<protein>
    <submittedName>
        <fullName evidence="3">Fumarylacetoacetate (FAA) hydrolase family protein</fullName>
    </submittedName>
</protein>
<dbReference type="VEuPathDB" id="FungiDB:An03g00840"/>
<keyword evidence="2" id="KW-0732">Signal</keyword>
<feature type="signal peptide" evidence="2">
    <location>
        <begin position="1"/>
        <end position="21"/>
    </location>
</feature>
<keyword evidence="3" id="KW-0378">Hydrolase</keyword>
<feature type="chain" id="PRO_5021322701" evidence="2">
    <location>
        <begin position="22"/>
        <end position="631"/>
    </location>
</feature>
<dbReference type="GO" id="GO:0016787">
    <property type="term" value="F:hydrolase activity"/>
    <property type="evidence" value="ECO:0007669"/>
    <property type="project" value="UniProtKB-KW"/>
</dbReference>
<feature type="compositionally biased region" description="Polar residues" evidence="1">
    <location>
        <begin position="451"/>
        <end position="463"/>
    </location>
</feature>
<evidence type="ECO:0000256" key="2">
    <source>
        <dbReference type="SAM" id="SignalP"/>
    </source>
</evidence>
<name>A0A505IPV5_ASPNG</name>
<feature type="region of interest" description="Disordered" evidence="1">
    <location>
        <begin position="450"/>
        <end position="506"/>
    </location>
</feature>
<evidence type="ECO:0000313" key="4">
    <source>
        <dbReference type="Proteomes" id="UP000197666"/>
    </source>
</evidence>
<reference evidence="4" key="1">
    <citation type="submission" date="2018-10" db="EMBL/GenBank/DDBJ databases">
        <title>FDA dAtabase for Regulatory Grade micrObial Sequences (FDA-ARGOS): Supporting development and validation of Infectious Disease Dx tests.</title>
        <authorList>
            <person name="Kerrigan L."/>
            <person name="Tallon L."/>
            <person name="Sadzewicz L."/>
            <person name="Sengamalay N."/>
            <person name="Ott S."/>
            <person name="Godinez A."/>
            <person name="Nagaraj S."/>
            <person name="Vavikolanu K."/>
            <person name="Nadendla S."/>
            <person name="George J."/>
            <person name="Sichtig H."/>
        </authorList>
    </citation>
    <scope>NUCLEOTIDE SEQUENCE [LARGE SCALE GENOMIC DNA]</scope>
    <source>
        <strain evidence="4">FDAARGOS_311</strain>
    </source>
</reference>
<dbReference type="VEuPathDB" id="FungiDB:ATCC64974_83070"/>
<accession>A0A505IPV5</accession>
<dbReference type="Proteomes" id="UP000197666">
    <property type="component" value="Unassembled WGS sequence"/>
</dbReference>
<sequence>MGHLLMRGWILASLLMQTSIAMTLKVLAQSQAMHTQFFVVCSFFEGSNSYSINHRGTLVECSPLTLYLACKGIANSQFKAGTQSFSSSPPALDLCIPAFTSAKPVFGFVQSNSELFTPCPQTIWNHIQRSSRANPCWGRISSVEHFHILVSCNIRRVFHTAVNYVGGPLYSYGHNYCMPICSPRLSSTLENNPCHHRDHCGVHHTTDTAVNNGHGSGGAELTTSTVFSTRTATITACPSSVTNCPLRSKTTYVTTETLVVSTTVCPVADITGSSGAVIATQSASHPSASVAVGDNWSSMGGFDITTSTILSTRVITVTACPSSVTNCPMRSKTTYASTETLVVATTVYPVPKVSNTKAKTPLPSVTRASEEGPSLTTSTILSTRIATVASCTGDDCRSSSSDSYVTTETLVVGTTVYTVYPEYVSVPTEGVDAMAAPTTAATLLQTANSAGSSPKVVSSGSQPTSASETSTQGTGSSAGSSAESSEGSDAGSAADSSAVSGAGSGAAADTTYTTTIIVESCSNDGTCTEYGSTITMAQTSNLAQPTVPPSPYSYTSYLGSGLGWNHSTPVSSAHVWPQSSHQAGMSTAMVTSTRSASAVNALYTGSASAGSQWSMLQVVGMAVAILTAVLV</sequence>
<dbReference type="EMBL" id="NKJJ02000015">
    <property type="protein sequence ID" value="TPR10535.1"/>
    <property type="molecule type" value="Genomic_DNA"/>
</dbReference>
<evidence type="ECO:0000313" key="3">
    <source>
        <dbReference type="EMBL" id="TPR10535.1"/>
    </source>
</evidence>
<organism evidence="3 4">
    <name type="scientific">Aspergillus niger</name>
    <dbReference type="NCBI Taxonomy" id="5061"/>
    <lineage>
        <taxon>Eukaryota</taxon>
        <taxon>Fungi</taxon>
        <taxon>Dikarya</taxon>
        <taxon>Ascomycota</taxon>
        <taxon>Pezizomycotina</taxon>
        <taxon>Eurotiomycetes</taxon>
        <taxon>Eurotiomycetidae</taxon>
        <taxon>Eurotiales</taxon>
        <taxon>Aspergillaceae</taxon>
        <taxon>Aspergillus</taxon>
        <taxon>Aspergillus subgen. Circumdati</taxon>
    </lineage>
</organism>
<dbReference type="VEuPathDB" id="FungiDB:ASPNIDRAFT2_1186369"/>
<gene>
    <name evidence="3" type="ORF">CAN33_0022640</name>
</gene>
<comment type="caution">
    <text evidence="3">The sequence shown here is derived from an EMBL/GenBank/DDBJ whole genome shotgun (WGS) entry which is preliminary data.</text>
</comment>
<proteinExistence type="predicted"/>
<dbReference type="VEuPathDB" id="FungiDB:M747DRAFT_281694"/>
<evidence type="ECO:0000256" key="1">
    <source>
        <dbReference type="SAM" id="MobiDB-lite"/>
    </source>
</evidence>
<dbReference type="AlphaFoldDB" id="A0A505IPV5"/>
<feature type="compositionally biased region" description="Low complexity" evidence="1">
    <location>
        <begin position="464"/>
        <end position="506"/>
    </location>
</feature>